<keyword evidence="7" id="KW-1133">Transmembrane helix</keyword>
<evidence type="ECO:0000256" key="4">
    <source>
        <dbReference type="ARBA" id="ARBA00022692"/>
    </source>
</evidence>
<keyword evidence="8" id="KW-0496">Mitochondrion</keyword>
<dbReference type="PROSITE" id="PS50920">
    <property type="entry name" value="SOLCAR"/>
    <property type="match status" value="3"/>
</dbReference>
<keyword evidence="5" id="KW-0677">Repeat</keyword>
<comment type="subcellular location">
    <subcellularLocation>
        <location evidence="1">Mitochondrion inner membrane</location>
        <topology evidence="1">Multi-pass membrane protein</topology>
    </subcellularLocation>
</comment>
<dbReference type="GO" id="GO:1990542">
    <property type="term" value="P:mitochondrial transmembrane transport"/>
    <property type="evidence" value="ECO:0007669"/>
    <property type="project" value="InterPro"/>
</dbReference>
<dbReference type="EMBL" id="HBKN01038129">
    <property type="protein sequence ID" value="CAE2325399.1"/>
    <property type="molecule type" value="Transcribed_RNA"/>
</dbReference>
<keyword evidence="9 10" id="KW-0472">Membrane</keyword>
<accession>A0A7S4URS4</accession>
<dbReference type="PRINTS" id="PR00926">
    <property type="entry name" value="MITOCARRIER"/>
</dbReference>
<keyword evidence="4 10" id="KW-0812">Transmembrane</keyword>
<feature type="repeat" description="Solcar" evidence="10">
    <location>
        <begin position="268"/>
        <end position="358"/>
    </location>
</feature>
<evidence type="ECO:0000256" key="6">
    <source>
        <dbReference type="ARBA" id="ARBA00022792"/>
    </source>
</evidence>
<evidence type="ECO:0000256" key="7">
    <source>
        <dbReference type="ARBA" id="ARBA00022989"/>
    </source>
</evidence>
<dbReference type="InterPro" id="IPR002067">
    <property type="entry name" value="MCP"/>
</dbReference>
<evidence type="ECO:0000313" key="12">
    <source>
        <dbReference type="EMBL" id="CAE2325399.1"/>
    </source>
</evidence>
<keyword evidence="6" id="KW-0999">Mitochondrion inner membrane</keyword>
<dbReference type="InterPro" id="IPR018108">
    <property type="entry name" value="MCP_transmembrane"/>
</dbReference>
<comment type="similarity">
    <text evidence="2 11">Belongs to the mitochondrial carrier (TC 2.A.29) family.</text>
</comment>
<dbReference type="GO" id="GO:0005743">
    <property type="term" value="C:mitochondrial inner membrane"/>
    <property type="evidence" value="ECO:0007669"/>
    <property type="project" value="UniProtKB-SubCell"/>
</dbReference>
<dbReference type="InterPro" id="IPR023395">
    <property type="entry name" value="MCP_dom_sf"/>
</dbReference>
<evidence type="ECO:0008006" key="13">
    <source>
        <dbReference type="Google" id="ProtNLM"/>
    </source>
</evidence>
<evidence type="ECO:0000256" key="2">
    <source>
        <dbReference type="ARBA" id="ARBA00006375"/>
    </source>
</evidence>
<feature type="repeat" description="Solcar" evidence="10">
    <location>
        <begin position="151"/>
        <end position="238"/>
    </location>
</feature>
<evidence type="ECO:0000256" key="10">
    <source>
        <dbReference type="PROSITE-ProRule" id="PRU00282"/>
    </source>
</evidence>
<gene>
    <name evidence="12" type="ORF">GTHE00462_LOCUS29889</name>
</gene>
<dbReference type="SUPFAM" id="SSF103506">
    <property type="entry name" value="Mitochondrial carrier"/>
    <property type="match status" value="1"/>
</dbReference>
<name>A0A7S4URS4_GUITH</name>
<protein>
    <recommendedName>
        <fullName evidence="13">Mitochondrial carrier protein</fullName>
    </recommendedName>
</protein>
<sequence>MSVPKVSLDIAAHRRQGIEPVAIGNALPSFSVRLTSAMGSSVVSAVATTPFDVVKTRLQVFDRATSCAFSSSVRFQHVVCCQPTSNGSLFLGANPRPSAYRMMACIVKNEGLTSLWRGTGYAMLTSLPSVGIYLTCYEQLKHHLQARMEKGKYFAPIVAGSVSRTLAVVMTNPLELVRTQIMAQRGTSRGNAGGRVLMSQAMQSGGVLSLWRGVIPTLYRDVPFSATYWLVAEMSRDSLAAKLGASLPTKNRNKLENVHNERIASASDILWVNLASGMIAGSAAALLTHPFDVIKTRIQVEITHGIKEETDMKTLSILRRMIQAEGWVSLWGGVGPRVLKVAPSCAIVLGTYEMLKYVWAEGR</sequence>
<keyword evidence="3 11" id="KW-0813">Transport</keyword>
<proteinExistence type="inferred from homology"/>
<dbReference type="PANTHER" id="PTHR45760:SF2">
    <property type="entry name" value="FI19922P1-RELATED"/>
    <property type="match status" value="1"/>
</dbReference>
<evidence type="ECO:0000256" key="1">
    <source>
        <dbReference type="ARBA" id="ARBA00004448"/>
    </source>
</evidence>
<dbReference type="AlphaFoldDB" id="A0A7S4URS4"/>
<dbReference type="PANTHER" id="PTHR45760">
    <property type="entry name" value="FI19922P1-RELATED"/>
    <property type="match status" value="1"/>
</dbReference>
<evidence type="ECO:0000256" key="9">
    <source>
        <dbReference type="ARBA" id="ARBA00023136"/>
    </source>
</evidence>
<evidence type="ECO:0000256" key="11">
    <source>
        <dbReference type="RuleBase" id="RU000488"/>
    </source>
</evidence>
<evidence type="ECO:0000256" key="8">
    <source>
        <dbReference type="ARBA" id="ARBA00023128"/>
    </source>
</evidence>
<organism evidence="12">
    <name type="scientific">Guillardia theta</name>
    <name type="common">Cryptophyte</name>
    <name type="synonym">Cryptomonas phi</name>
    <dbReference type="NCBI Taxonomy" id="55529"/>
    <lineage>
        <taxon>Eukaryota</taxon>
        <taxon>Cryptophyceae</taxon>
        <taxon>Pyrenomonadales</taxon>
        <taxon>Geminigeraceae</taxon>
        <taxon>Guillardia</taxon>
    </lineage>
</organism>
<dbReference type="Gene3D" id="1.50.40.10">
    <property type="entry name" value="Mitochondrial carrier domain"/>
    <property type="match status" value="2"/>
</dbReference>
<dbReference type="InterPro" id="IPR045315">
    <property type="entry name" value="Mtm1-like"/>
</dbReference>
<evidence type="ECO:0000256" key="5">
    <source>
        <dbReference type="ARBA" id="ARBA00022737"/>
    </source>
</evidence>
<evidence type="ECO:0000256" key="3">
    <source>
        <dbReference type="ARBA" id="ARBA00022448"/>
    </source>
</evidence>
<feature type="repeat" description="Solcar" evidence="10">
    <location>
        <begin position="28"/>
        <end position="143"/>
    </location>
</feature>
<dbReference type="Pfam" id="PF00153">
    <property type="entry name" value="Mito_carr"/>
    <property type="match status" value="3"/>
</dbReference>
<reference evidence="12" key="1">
    <citation type="submission" date="2021-01" db="EMBL/GenBank/DDBJ databases">
        <authorList>
            <person name="Corre E."/>
            <person name="Pelletier E."/>
            <person name="Niang G."/>
            <person name="Scheremetjew M."/>
            <person name="Finn R."/>
            <person name="Kale V."/>
            <person name="Holt S."/>
            <person name="Cochrane G."/>
            <person name="Meng A."/>
            <person name="Brown T."/>
            <person name="Cohen L."/>
        </authorList>
    </citation>
    <scope>NUCLEOTIDE SEQUENCE</scope>
    <source>
        <strain evidence="12">CCMP 2712</strain>
    </source>
</reference>